<evidence type="ECO:0000256" key="4">
    <source>
        <dbReference type="ARBA" id="ARBA00004752"/>
    </source>
</evidence>
<name>A0A3G8LPQ9_9GAMM</name>
<keyword evidence="10 20" id="KW-0285">Flavoprotein</keyword>
<dbReference type="AlphaFoldDB" id="A0A3G8LPQ9"/>
<dbReference type="SUPFAM" id="SSF56194">
    <property type="entry name" value="Uridine diphospho-N-Acetylenolpyruvylglucosamine reductase, MurB, C-terminal domain"/>
    <property type="match status" value="1"/>
</dbReference>
<feature type="domain" description="FAD-binding PCMH-type" evidence="21">
    <location>
        <begin position="13"/>
        <end position="183"/>
    </location>
</feature>
<evidence type="ECO:0000256" key="17">
    <source>
        <dbReference type="ARBA" id="ARBA00023316"/>
    </source>
</evidence>
<keyword evidence="8 20" id="KW-0963">Cytoplasm</keyword>
<keyword evidence="15 20" id="KW-0560">Oxidoreductase</keyword>
<evidence type="ECO:0000256" key="6">
    <source>
        <dbReference type="ARBA" id="ARBA00012518"/>
    </source>
</evidence>
<keyword evidence="23" id="KW-1185">Reference proteome</keyword>
<feature type="active site" evidence="20">
    <location>
        <position position="325"/>
    </location>
</feature>
<dbReference type="HAMAP" id="MF_00037">
    <property type="entry name" value="MurB"/>
    <property type="match status" value="1"/>
</dbReference>
<keyword evidence="9 20" id="KW-0132">Cell division</keyword>
<dbReference type="SUPFAM" id="SSF56176">
    <property type="entry name" value="FAD-binding/transporter-associated domain-like"/>
    <property type="match status" value="1"/>
</dbReference>
<evidence type="ECO:0000256" key="9">
    <source>
        <dbReference type="ARBA" id="ARBA00022618"/>
    </source>
</evidence>
<evidence type="ECO:0000256" key="20">
    <source>
        <dbReference type="HAMAP-Rule" id="MF_00037"/>
    </source>
</evidence>
<comment type="pathway">
    <text evidence="4 20">Cell wall biogenesis; peptidoglycan biosynthesis.</text>
</comment>
<evidence type="ECO:0000256" key="5">
    <source>
        <dbReference type="ARBA" id="ARBA00010485"/>
    </source>
</evidence>
<dbReference type="PANTHER" id="PTHR21071">
    <property type="entry name" value="UDP-N-ACETYLENOLPYRUVOYLGLUCOSAMINE REDUCTASE"/>
    <property type="match status" value="1"/>
</dbReference>
<sequence>MSISLVAFNTFALQQNCNSLVEVTSKAELIDICNNLYKQELPMLVLGGGSNLVFTEDYDGTVVKVSTKGIQFTADDDYQYITIQAGENWHNLVESCLQKQIDGLENMALIPGTVGAAPIQNIGAYGVEFNRFCYEIEFLQLDTGHLVRFNNQQCDFGYRESIFKKQLNNLAVITEVTLKLAKHWVPVIDYGPLQHFDPSTVTAKQIFDCVCHTRQSKLPDPKVLGNVGSFFKNPLVSTKAYNQLKLRFTDLVAYQQVDGQYKLAAGWLIDYVGLKGFHIGDAAVHQEQALVLVNLGNATGKQVCQLALYIIEMVFDKFGVILQPEPRVMGSVGEIDIK</sequence>
<accession>A0A3G8LPQ9</accession>
<keyword evidence="16 20" id="KW-0131">Cell cycle</keyword>
<dbReference type="GO" id="GO:0051301">
    <property type="term" value="P:cell division"/>
    <property type="evidence" value="ECO:0007669"/>
    <property type="project" value="UniProtKB-KW"/>
</dbReference>
<evidence type="ECO:0000259" key="21">
    <source>
        <dbReference type="PROSITE" id="PS51387"/>
    </source>
</evidence>
<dbReference type="InterPro" id="IPR016169">
    <property type="entry name" value="FAD-bd_PCMH_sub2"/>
</dbReference>
<protein>
    <recommendedName>
        <fullName evidence="7 20">UDP-N-acetylenolpyruvoylglucosamine reductase</fullName>
        <ecNumber evidence="6 20">1.3.1.98</ecNumber>
    </recommendedName>
    <alternativeName>
        <fullName evidence="18 20">UDP-N-acetylmuramate dehydrogenase</fullName>
    </alternativeName>
</protein>
<comment type="catalytic activity">
    <reaction evidence="19 20">
        <text>UDP-N-acetyl-alpha-D-muramate + NADP(+) = UDP-N-acetyl-3-O-(1-carboxyvinyl)-alpha-D-glucosamine + NADPH + H(+)</text>
        <dbReference type="Rhea" id="RHEA:12248"/>
        <dbReference type="ChEBI" id="CHEBI:15378"/>
        <dbReference type="ChEBI" id="CHEBI:57783"/>
        <dbReference type="ChEBI" id="CHEBI:58349"/>
        <dbReference type="ChEBI" id="CHEBI:68483"/>
        <dbReference type="ChEBI" id="CHEBI:70757"/>
        <dbReference type="EC" id="1.3.1.98"/>
    </reaction>
</comment>
<dbReference type="InterPro" id="IPR036635">
    <property type="entry name" value="MurB_C_sf"/>
</dbReference>
<dbReference type="EMBL" id="CP034015">
    <property type="protein sequence ID" value="AZG71616.1"/>
    <property type="molecule type" value="Genomic_DNA"/>
</dbReference>
<dbReference type="InterPro" id="IPR016167">
    <property type="entry name" value="FAD-bd_PCMH_sub1"/>
</dbReference>
<gene>
    <name evidence="20" type="primary">murB</name>
    <name evidence="22" type="ORF">EGC82_01825</name>
</gene>
<dbReference type="InterPro" id="IPR006094">
    <property type="entry name" value="Oxid_FAD_bind_N"/>
</dbReference>
<keyword evidence="11 20" id="KW-0274">FAD</keyword>
<dbReference type="Proteomes" id="UP000278035">
    <property type="component" value="Chromosome"/>
</dbReference>
<keyword evidence="12 20" id="KW-0521">NADP</keyword>
<dbReference type="NCBIfam" id="TIGR00179">
    <property type="entry name" value="murB"/>
    <property type="match status" value="1"/>
</dbReference>
<dbReference type="GO" id="GO:0009252">
    <property type="term" value="P:peptidoglycan biosynthetic process"/>
    <property type="evidence" value="ECO:0007669"/>
    <property type="project" value="UniProtKB-UniRule"/>
</dbReference>
<keyword evidence="13 20" id="KW-0133">Cell shape</keyword>
<dbReference type="Gene3D" id="3.90.78.10">
    <property type="entry name" value="UDP-N-acetylenolpyruvoylglucosamine reductase, C-terminal domain"/>
    <property type="match status" value="1"/>
</dbReference>
<dbReference type="GO" id="GO:0008360">
    <property type="term" value="P:regulation of cell shape"/>
    <property type="evidence" value="ECO:0007669"/>
    <property type="project" value="UniProtKB-KW"/>
</dbReference>
<dbReference type="InterPro" id="IPR016166">
    <property type="entry name" value="FAD-bd_PCMH"/>
</dbReference>
<dbReference type="PROSITE" id="PS51387">
    <property type="entry name" value="FAD_PCMH"/>
    <property type="match status" value="1"/>
</dbReference>
<dbReference type="Gene3D" id="3.30.465.10">
    <property type="match status" value="1"/>
</dbReference>
<evidence type="ECO:0000256" key="12">
    <source>
        <dbReference type="ARBA" id="ARBA00022857"/>
    </source>
</evidence>
<evidence type="ECO:0000256" key="10">
    <source>
        <dbReference type="ARBA" id="ARBA00022630"/>
    </source>
</evidence>
<dbReference type="Pfam" id="PF02873">
    <property type="entry name" value="MurB_C"/>
    <property type="match status" value="1"/>
</dbReference>
<dbReference type="GO" id="GO:0005829">
    <property type="term" value="C:cytosol"/>
    <property type="evidence" value="ECO:0007669"/>
    <property type="project" value="TreeGrafter"/>
</dbReference>
<keyword evidence="14 20" id="KW-0573">Peptidoglycan synthesis</keyword>
<feature type="active site" evidence="20">
    <location>
        <position position="159"/>
    </location>
</feature>
<dbReference type="OrthoDB" id="9804753at2"/>
<evidence type="ECO:0000313" key="22">
    <source>
        <dbReference type="EMBL" id="AZG71616.1"/>
    </source>
</evidence>
<evidence type="ECO:0000256" key="3">
    <source>
        <dbReference type="ARBA" id="ARBA00004496"/>
    </source>
</evidence>
<dbReference type="PANTHER" id="PTHR21071:SF4">
    <property type="entry name" value="UDP-N-ACETYLENOLPYRUVOYLGLUCOSAMINE REDUCTASE"/>
    <property type="match status" value="1"/>
</dbReference>
<evidence type="ECO:0000256" key="11">
    <source>
        <dbReference type="ARBA" id="ARBA00022827"/>
    </source>
</evidence>
<dbReference type="Pfam" id="PF01565">
    <property type="entry name" value="FAD_binding_4"/>
    <property type="match status" value="1"/>
</dbReference>
<dbReference type="InterPro" id="IPR011601">
    <property type="entry name" value="MurB_C"/>
</dbReference>
<evidence type="ECO:0000256" key="16">
    <source>
        <dbReference type="ARBA" id="ARBA00023306"/>
    </source>
</evidence>
<feature type="active site" description="Proton donor" evidence="20">
    <location>
        <position position="229"/>
    </location>
</feature>
<dbReference type="GO" id="GO:0008762">
    <property type="term" value="F:UDP-N-acetylmuramate dehydrogenase activity"/>
    <property type="evidence" value="ECO:0007669"/>
    <property type="project" value="UniProtKB-UniRule"/>
</dbReference>
<dbReference type="InterPro" id="IPR003170">
    <property type="entry name" value="MurB"/>
</dbReference>
<comment type="function">
    <text evidence="2 20">Cell wall formation.</text>
</comment>
<evidence type="ECO:0000256" key="18">
    <source>
        <dbReference type="ARBA" id="ARBA00031026"/>
    </source>
</evidence>
<evidence type="ECO:0000313" key="23">
    <source>
        <dbReference type="Proteomes" id="UP000278035"/>
    </source>
</evidence>
<evidence type="ECO:0000256" key="14">
    <source>
        <dbReference type="ARBA" id="ARBA00022984"/>
    </source>
</evidence>
<dbReference type="RefSeq" id="WP_124729258.1">
    <property type="nucleotide sequence ID" value="NZ_CBCSKC010000015.1"/>
</dbReference>
<dbReference type="InterPro" id="IPR036318">
    <property type="entry name" value="FAD-bd_PCMH-like_sf"/>
</dbReference>
<evidence type="ECO:0000256" key="2">
    <source>
        <dbReference type="ARBA" id="ARBA00003921"/>
    </source>
</evidence>
<dbReference type="GO" id="GO:0071949">
    <property type="term" value="F:FAD binding"/>
    <property type="evidence" value="ECO:0007669"/>
    <property type="project" value="InterPro"/>
</dbReference>
<evidence type="ECO:0000256" key="13">
    <source>
        <dbReference type="ARBA" id="ARBA00022960"/>
    </source>
</evidence>
<evidence type="ECO:0000256" key="7">
    <source>
        <dbReference type="ARBA" id="ARBA00015188"/>
    </source>
</evidence>
<evidence type="ECO:0000256" key="1">
    <source>
        <dbReference type="ARBA" id="ARBA00001974"/>
    </source>
</evidence>
<comment type="subcellular location">
    <subcellularLocation>
        <location evidence="3 20">Cytoplasm</location>
    </subcellularLocation>
</comment>
<dbReference type="Gene3D" id="3.30.43.10">
    <property type="entry name" value="Uridine Diphospho-n-acetylenolpyruvylglucosamine Reductase, domain 2"/>
    <property type="match status" value="1"/>
</dbReference>
<dbReference type="KEGG" id="slj:EGC82_01825"/>
<dbReference type="NCBIfam" id="NF000755">
    <property type="entry name" value="PRK00046.1"/>
    <property type="match status" value="1"/>
</dbReference>
<dbReference type="GO" id="GO:0071555">
    <property type="term" value="P:cell wall organization"/>
    <property type="evidence" value="ECO:0007669"/>
    <property type="project" value="UniProtKB-KW"/>
</dbReference>
<proteinExistence type="inferred from homology"/>
<organism evidence="22 23">
    <name type="scientific">Shewanella livingstonensis</name>
    <dbReference type="NCBI Taxonomy" id="150120"/>
    <lineage>
        <taxon>Bacteria</taxon>
        <taxon>Pseudomonadati</taxon>
        <taxon>Pseudomonadota</taxon>
        <taxon>Gammaproteobacteria</taxon>
        <taxon>Alteromonadales</taxon>
        <taxon>Shewanellaceae</taxon>
        <taxon>Shewanella</taxon>
    </lineage>
</organism>
<evidence type="ECO:0000256" key="19">
    <source>
        <dbReference type="ARBA" id="ARBA00048914"/>
    </source>
</evidence>
<reference evidence="23" key="1">
    <citation type="submission" date="2018-11" db="EMBL/GenBank/DDBJ databases">
        <title>Shewanella sp. M2.</title>
        <authorList>
            <person name="Hwang Y.J."/>
            <person name="Hwang C.Y."/>
        </authorList>
    </citation>
    <scope>NUCLEOTIDE SEQUENCE [LARGE SCALE GENOMIC DNA]</scope>
    <source>
        <strain evidence="23">LMG 19866</strain>
    </source>
</reference>
<dbReference type="UniPathway" id="UPA00219"/>
<evidence type="ECO:0000256" key="15">
    <source>
        <dbReference type="ARBA" id="ARBA00023002"/>
    </source>
</evidence>
<keyword evidence="17 20" id="KW-0961">Cell wall biogenesis/degradation</keyword>
<comment type="cofactor">
    <cofactor evidence="1 20">
        <name>FAD</name>
        <dbReference type="ChEBI" id="CHEBI:57692"/>
    </cofactor>
</comment>
<dbReference type="EC" id="1.3.1.98" evidence="6 20"/>
<comment type="similarity">
    <text evidence="5 20">Belongs to the MurB family.</text>
</comment>
<evidence type="ECO:0000256" key="8">
    <source>
        <dbReference type="ARBA" id="ARBA00022490"/>
    </source>
</evidence>